<feature type="domain" description="Cyclic nucleotide-binding" evidence="4">
    <location>
        <begin position="1"/>
        <end position="108"/>
    </location>
</feature>
<keyword evidence="7" id="KW-1185">Reference proteome</keyword>
<dbReference type="GO" id="GO:0003700">
    <property type="term" value="F:DNA-binding transcription factor activity"/>
    <property type="evidence" value="ECO:0007669"/>
    <property type="project" value="InterPro"/>
</dbReference>
<feature type="domain" description="HTH crp-type" evidence="5">
    <location>
        <begin position="122"/>
        <end position="194"/>
    </location>
</feature>
<proteinExistence type="predicted"/>
<dbReference type="InterPro" id="IPR018335">
    <property type="entry name" value="Tscrpt_reg_HTH_Crp-type_CS"/>
</dbReference>
<dbReference type="PROSITE" id="PS51063">
    <property type="entry name" value="HTH_CRP_2"/>
    <property type="match status" value="1"/>
</dbReference>
<dbReference type="PROSITE" id="PS50042">
    <property type="entry name" value="CNMP_BINDING_3"/>
    <property type="match status" value="1"/>
</dbReference>
<dbReference type="SMART" id="SM00100">
    <property type="entry name" value="cNMP"/>
    <property type="match status" value="1"/>
</dbReference>
<evidence type="ECO:0000259" key="5">
    <source>
        <dbReference type="PROSITE" id="PS51063"/>
    </source>
</evidence>
<evidence type="ECO:0000256" key="2">
    <source>
        <dbReference type="ARBA" id="ARBA00023125"/>
    </source>
</evidence>
<comment type="caution">
    <text evidence="6">The sequence shown here is derived from an EMBL/GenBank/DDBJ whole genome shotgun (WGS) entry which is preliminary data.</text>
</comment>
<dbReference type="PRINTS" id="PR00034">
    <property type="entry name" value="HTHCRP"/>
</dbReference>
<dbReference type="Pfam" id="PF13545">
    <property type="entry name" value="HTH_Crp_2"/>
    <property type="match status" value="1"/>
</dbReference>
<dbReference type="InterPro" id="IPR012318">
    <property type="entry name" value="HTH_CRP"/>
</dbReference>
<dbReference type="InterPro" id="IPR036390">
    <property type="entry name" value="WH_DNA-bd_sf"/>
</dbReference>
<dbReference type="PROSITE" id="PS00889">
    <property type="entry name" value="CNMP_BINDING_2"/>
    <property type="match status" value="1"/>
</dbReference>
<dbReference type="GO" id="GO:0003677">
    <property type="term" value="F:DNA binding"/>
    <property type="evidence" value="ECO:0007669"/>
    <property type="project" value="UniProtKB-KW"/>
</dbReference>
<dbReference type="InterPro" id="IPR018490">
    <property type="entry name" value="cNMP-bd_dom_sf"/>
</dbReference>
<dbReference type="SUPFAM" id="SSF51206">
    <property type="entry name" value="cAMP-binding domain-like"/>
    <property type="match status" value="1"/>
</dbReference>
<dbReference type="InterPro" id="IPR014710">
    <property type="entry name" value="RmlC-like_jellyroll"/>
</dbReference>
<dbReference type="InterPro" id="IPR018488">
    <property type="entry name" value="cNMP-bd_CS"/>
</dbReference>
<keyword evidence="2" id="KW-0238">DNA-binding</keyword>
<organism evidence="6 7">
    <name type="scientific">Abyssibacter profundi</name>
    <dbReference type="NCBI Taxonomy" id="2182787"/>
    <lineage>
        <taxon>Bacteria</taxon>
        <taxon>Pseudomonadati</taxon>
        <taxon>Pseudomonadota</taxon>
        <taxon>Gammaproteobacteria</taxon>
        <taxon>Chromatiales</taxon>
        <taxon>Oceanococcaceae</taxon>
        <taxon>Abyssibacter</taxon>
    </lineage>
</organism>
<dbReference type="GO" id="GO:0005829">
    <property type="term" value="C:cytosol"/>
    <property type="evidence" value="ECO:0007669"/>
    <property type="project" value="TreeGrafter"/>
</dbReference>
<keyword evidence="3" id="KW-0804">Transcription</keyword>
<evidence type="ECO:0000313" key="7">
    <source>
        <dbReference type="Proteomes" id="UP000251800"/>
    </source>
</evidence>
<dbReference type="AlphaFoldDB" id="A0A383XRM2"/>
<dbReference type="OrthoDB" id="61906at2"/>
<sequence length="202" mass="22642">MAAHRRHYPKNHTILHEGDAPDSLYLILEGSVSIIYEDEDGREMVLAYLNPGDFFGEMSLFPEMESRSAIARTRKPTVVSELGFQPFRELAHKHPDLMFVLGHQLAKRLRDTSRRAADLAFVDVAGRIARTLLSLTNEPGHEVVDSGRVVRISRQELARIVGCSREMAGRVLKALEEDSLVRVKGRAVFVPDATRESLGPEI</sequence>
<dbReference type="Gene3D" id="1.10.10.10">
    <property type="entry name" value="Winged helix-like DNA-binding domain superfamily/Winged helix DNA-binding domain"/>
    <property type="match status" value="1"/>
</dbReference>
<dbReference type="InterPro" id="IPR000595">
    <property type="entry name" value="cNMP-bd_dom"/>
</dbReference>
<evidence type="ECO:0000313" key="6">
    <source>
        <dbReference type="EMBL" id="PWN55276.1"/>
    </source>
</evidence>
<keyword evidence="1" id="KW-0805">Transcription regulation</keyword>
<dbReference type="PANTHER" id="PTHR24567">
    <property type="entry name" value="CRP FAMILY TRANSCRIPTIONAL REGULATORY PROTEIN"/>
    <property type="match status" value="1"/>
</dbReference>
<name>A0A383XRM2_9GAMM</name>
<evidence type="ECO:0000259" key="4">
    <source>
        <dbReference type="PROSITE" id="PS50042"/>
    </source>
</evidence>
<dbReference type="EMBL" id="QEQK01000012">
    <property type="protein sequence ID" value="PWN55276.1"/>
    <property type="molecule type" value="Genomic_DNA"/>
</dbReference>
<accession>A0A383XRM2</accession>
<dbReference type="InterPro" id="IPR036388">
    <property type="entry name" value="WH-like_DNA-bd_sf"/>
</dbReference>
<evidence type="ECO:0000256" key="1">
    <source>
        <dbReference type="ARBA" id="ARBA00023015"/>
    </source>
</evidence>
<dbReference type="Gene3D" id="2.60.120.10">
    <property type="entry name" value="Jelly Rolls"/>
    <property type="match status" value="1"/>
</dbReference>
<dbReference type="CDD" id="cd00038">
    <property type="entry name" value="CAP_ED"/>
    <property type="match status" value="1"/>
</dbReference>
<dbReference type="SMART" id="SM00419">
    <property type="entry name" value="HTH_CRP"/>
    <property type="match status" value="1"/>
</dbReference>
<gene>
    <name evidence="6" type="ORF">DEH80_13235</name>
</gene>
<dbReference type="SUPFAM" id="SSF46785">
    <property type="entry name" value="Winged helix' DNA-binding domain"/>
    <property type="match status" value="1"/>
</dbReference>
<dbReference type="PANTHER" id="PTHR24567:SF68">
    <property type="entry name" value="DNA-BINDING TRANSCRIPTIONAL DUAL REGULATOR CRP"/>
    <property type="match status" value="1"/>
</dbReference>
<evidence type="ECO:0000256" key="3">
    <source>
        <dbReference type="ARBA" id="ARBA00023163"/>
    </source>
</evidence>
<dbReference type="Proteomes" id="UP000251800">
    <property type="component" value="Unassembled WGS sequence"/>
</dbReference>
<reference evidence="6 7" key="1">
    <citation type="submission" date="2018-05" db="EMBL/GenBank/DDBJ databases">
        <title>Abyssibacter profundi OUC007T gen. nov., sp. nov, a marine bacterium isolated from seawater of the Mariana Trench.</title>
        <authorList>
            <person name="Zhou S."/>
        </authorList>
    </citation>
    <scope>NUCLEOTIDE SEQUENCE [LARGE SCALE GENOMIC DNA]</scope>
    <source>
        <strain evidence="6 7">OUC007</strain>
    </source>
</reference>
<dbReference type="PROSITE" id="PS00042">
    <property type="entry name" value="HTH_CRP_1"/>
    <property type="match status" value="1"/>
</dbReference>
<dbReference type="InterPro" id="IPR050397">
    <property type="entry name" value="Env_Response_Regulators"/>
</dbReference>
<protein>
    <submittedName>
        <fullName evidence="6">Transcriptional regulator Crp</fullName>
    </submittedName>
</protein>
<dbReference type="Pfam" id="PF00027">
    <property type="entry name" value="cNMP_binding"/>
    <property type="match status" value="1"/>
</dbReference>